<organism evidence="3 4">
    <name type="scientific">[Myrmecia] bisecta</name>
    <dbReference type="NCBI Taxonomy" id="41462"/>
    <lineage>
        <taxon>Eukaryota</taxon>
        <taxon>Viridiplantae</taxon>
        <taxon>Chlorophyta</taxon>
        <taxon>core chlorophytes</taxon>
        <taxon>Trebouxiophyceae</taxon>
        <taxon>Trebouxiales</taxon>
        <taxon>Trebouxiaceae</taxon>
        <taxon>Myrmecia</taxon>
    </lineage>
</organism>
<evidence type="ECO:0000313" key="4">
    <source>
        <dbReference type="Proteomes" id="UP001489004"/>
    </source>
</evidence>
<dbReference type="Proteomes" id="UP001489004">
    <property type="component" value="Unassembled WGS sequence"/>
</dbReference>
<gene>
    <name evidence="3" type="ORF">WJX72_006355</name>
</gene>
<evidence type="ECO:0000256" key="2">
    <source>
        <dbReference type="SAM" id="MobiDB-lite"/>
    </source>
</evidence>
<comment type="caution">
    <text evidence="3">The sequence shown here is derived from an EMBL/GenBank/DDBJ whole genome shotgun (WGS) entry which is preliminary data.</text>
</comment>
<protein>
    <submittedName>
        <fullName evidence="3">Uncharacterized protein</fullName>
    </submittedName>
</protein>
<feature type="coiled-coil region" evidence="1">
    <location>
        <begin position="54"/>
        <end position="88"/>
    </location>
</feature>
<name>A0AAW1QR43_9CHLO</name>
<evidence type="ECO:0000256" key="1">
    <source>
        <dbReference type="SAM" id="Coils"/>
    </source>
</evidence>
<reference evidence="3 4" key="1">
    <citation type="journal article" date="2024" name="Nat. Commun.">
        <title>Phylogenomics reveals the evolutionary origins of lichenization in chlorophyte algae.</title>
        <authorList>
            <person name="Puginier C."/>
            <person name="Libourel C."/>
            <person name="Otte J."/>
            <person name="Skaloud P."/>
            <person name="Haon M."/>
            <person name="Grisel S."/>
            <person name="Petersen M."/>
            <person name="Berrin J.G."/>
            <person name="Delaux P.M."/>
            <person name="Dal Grande F."/>
            <person name="Keller J."/>
        </authorList>
    </citation>
    <scope>NUCLEOTIDE SEQUENCE [LARGE SCALE GENOMIC DNA]</scope>
    <source>
        <strain evidence="3 4">SAG 2043</strain>
    </source>
</reference>
<accession>A0AAW1QR43</accession>
<feature type="compositionally biased region" description="Low complexity" evidence="2">
    <location>
        <begin position="166"/>
        <end position="181"/>
    </location>
</feature>
<dbReference type="AlphaFoldDB" id="A0AAW1QR43"/>
<proteinExistence type="predicted"/>
<feature type="region of interest" description="Disordered" evidence="2">
    <location>
        <begin position="162"/>
        <end position="191"/>
    </location>
</feature>
<feature type="region of interest" description="Disordered" evidence="2">
    <location>
        <begin position="105"/>
        <end position="140"/>
    </location>
</feature>
<keyword evidence="1" id="KW-0175">Coiled coil</keyword>
<sequence length="408" mass="44112">MNSILEPVAPAVVDISDRLDHPFGFPQLKRLDSKQLRFAVVEAVTEARGIKGDVRILQSALIKSNQQRKAAEERTAQLAAEVEALRLQLSISIPVAARARSTSDGLGLINMGQAPSTLASPRGESKPAPPRNKPHRTSSFGRPLSWPVIAYLKDKFVAWGHKDHSSGTSSSVNSTSSGSSGMEPEELVPPRKSLSKANLVNGLVGVRRSRSDTAADGGYRRRRAVDLGRPGCGARDSVMMSTDKRSHSYDACCLPDVASPRTSQERDVIRRRNQAIEDAFCRHYDQYLPPELESRCPVGSPYAKAVLGTAEMRVFRQSNLEKREQMPSVLFESTDLTRGRAPPSVAAQAAVHPKSLPLPLPIVVPVQTMSALFKPTPPSPRAVTPIGAPANGKVALPHYPLAVPGRAL</sequence>
<dbReference type="EMBL" id="JALJOR010000002">
    <property type="protein sequence ID" value="KAK9823920.1"/>
    <property type="molecule type" value="Genomic_DNA"/>
</dbReference>
<evidence type="ECO:0000313" key="3">
    <source>
        <dbReference type="EMBL" id="KAK9823920.1"/>
    </source>
</evidence>
<keyword evidence="4" id="KW-1185">Reference proteome</keyword>